<sequence>MRKFMVPGVLIALALFLSVWSYPHLPDTLTIHWGAKGEPNGFAPKSSALLIAPILMVVLTFLFRSLAAAGPQSQEAAHRHAMQAIETMTLLLLLAVHALMIVHGLGHPLNMSRAALLLVGLMMIGLGSVLPKLGPNVYAGIRTPWTLADKTVWRRTHRAAGPIFTSGGAAMIAGLLWLPAGTARYVLFGILAATILLVLGLSYYFAKKP</sequence>
<protein>
    <submittedName>
        <fullName evidence="3">SdpI family protein</fullName>
    </submittedName>
</protein>
<feature type="transmembrane region" description="Helical" evidence="1">
    <location>
        <begin position="111"/>
        <end position="130"/>
    </location>
</feature>
<feature type="domain" description="DUF1648" evidence="2">
    <location>
        <begin position="9"/>
        <end position="57"/>
    </location>
</feature>
<dbReference type="InterPro" id="IPR025962">
    <property type="entry name" value="SdpI/YhfL"/>
</dbReference>
<organism evidence="3 4">
    <name type="scientific">Paenibacillus gyeongsangnamensis</name>
    <dbReference type="NCBI Taxonomy" id="3388067"/>
    <lineage>
        <taxon>Bacteria</taxon>
        <taxon>Bacillati</taxon>
        <taxon>Bacillota</taxon>
        <taxon>Bacilli</taxon>
        <taxon>Bacillales</taxon>
        <taxon>Paenibacillaceae</taxon>
        <taxon>Paenibacillus</taxon>
    </lineage>
</organism>
<feature type="transmembrane region" description="Helical" evidence="1">
    <location>
        <begin position="185"/>
        <end position="206"/>
    </location>
</feature>
<dbReference type="InterPro" id="IPR012867">
    <property type="entry name" value="DUF1648"/>
</dbReference>
<feature type="transmembrane region" description="Helical" evidence="1">
    <location>
        <begin position="45"/>
        <end position="63"/>
    </location>
</feature>
<dbReference type="RefSeq" id="WP_269882565.1">
    <property type="nucleotide sequence ID" value="NZ_JAQAGZ010000010.1"/>
</dbReference>
<keyword evidence="1" id="KW-1133">Transmembrane helix</keyword>
<dbReference type="PANTHER" id="PTHR37810:SF5">
    <property type="entry name" value="IMMUNITY PROTEIN SDPI"/>
    <property type="match status" value="1"/>
</dbReference>
<name>A0ABT4QAY6_9BACL</name>
<proteinExistence type="predicted"/>
<gene>
    <name evidence="3" type="ORF">O9H85_16775</name>
</gene>
<reference evidence="3 4" key="1">
    <citation type="submission" date="2022-12" db="EMBL/GenBank/DDBJ databases">
        <title>Draft genome sequence of Paenibacillus sp. dW9.</title>
        <authorList>
            <person name="Choi E.-W."/>
            <person name="Kim D.-U."/>
        </authorList>
    </citation>
    <scope>NUCLEOTIDE SEQUENCE [LARGE SCALE GENOMIC DNA]</scope>
    <source>
        <strain evidence="4">dW9</strain>
    </source>
</reference>
<feature type="transmembrane region" description="Helical" evidence="1">
    <location>
        <begin position="84"/>
        <end position="105"/>
    </location>
</feature>
<accession>A0ABT4QAY6</accession>
<evidence type="ECO:0000259" key="2">
    <source>
        <dbReference type="Pfam" id="PF07853"/>
    </source>
</evidence>
<evidence type="ECO:0000313" key="4">
    <source>
        <dbReference type="Proteomes" id="UP001527882"/>
    </source>
</evidence>
<dbReference type="Pfam" id="PF13630">
    <property type="entry name" value="SdpI"/>
    <property type="match status" value="1"/>
</dbReference>
<dbReference type="PIRSF" id="PIRSF038959">
    <property type="entry name" value="SdpI"/>
    <property type="match status" value="1"/>
</dbReference>
<keyword evidence="1" id="KW-0812">Transmembrane</keyword>
<dbReference type="Pfam" id="PF07853">
    <property type="entry name" value="DUF1648"/>
    <property type="match status" value="1"/>
</dbReference>
<dbReference type="Proteomes" id="UP001527882">
    <property type="component" value="Unassembled WGS sequence"/>
</dbReference>
<dbReference type="InterPro" id="IPR026272">
    <property type="entry name" value="SdpI"/>
</dbReference>
<comment type="caution">
    <text evidence="3">The sequence shown here is derived from an EMBL/GenBank/DDBJ whole genome shotgun (WGS) entry which is preliminary data.</text>
</comment>
<dbReference type="EMBL" id="JAQAGZ010000010">
    <property type="protein sequence ID" value="MCZ8514047.1"/>
    <property type="molecule type" value="Genomic_DNA"/>
</dbReference>
<evidence type="ECO:0000313" key="3">
    <source>
        <dbReference type="EMBL" id="MCZ8514047.1"/>
    </source>
</evidence>
<feature type="transmembrane region" description="Helical" evidence="1">
    <location>
        <begin position="159"/>
        <end position="179"/>
    </location>
</feature>
<keyword evidence="1" id="KW-0472">Membrane</keyword>
<keyword evidence="4" id="KW-1185">Reference proteome</keyword>
<dbReference type="PANTHER" id="PTHR37810">
    <property type="entry name" value="IMMUNITY PROTEIN SDPI"/>
    <property type="match status" value="1"/>
</dbReference>
<evidence type="ECO:0000256" key="1">
    <source>
        <dbReference type="SAM" id="Phobius"/>
    </source>
</evidence>